<proteinExistence type="predicted"/>
<sequence length="217" mass="22431">MSDSPPTFQATRRNLLKGGAVGLGALGGGIALSGVSSSAAAAADSLTGSSVTALSGGGTANYFLNIDGIPGESKDSDHPDWIDVLDFSWGASAAAAITSGPGAMSGKATVTDLRVSTWLSQASPKLFLGVMSGKHMKTAVLEGVKPIEQESPALFLRLSLEDVLVTAYSSKAGDEAPQDEFSLAFAKISYSYWMQQADGNMGPEQVIRWDIKANKAV</sequence>
<dbReference type="SUPFAM" id="SSF141452">
    <property type="entry name" value="Hcp1-like"/>
    <property type="match status" value="1"/>
</dbReference>
<dbReference type="EMBL" id="VFQF01000003">
    <property type="protein sequence ID" value="TQN45266.1"/>
    <property type="molecule type" value="Genomic_DNA"/>
</dbReference>
<dbReference type="InterPro" id="IPR053165">
    <property type="entry name" value="HSI-I_assembly_Hcp1"/>
</dbReference>
<dbReference type="Pfam" id="PF05638">
    <property type="entry name" value="T6SS_HCP"/>
    <property type="match status" value="1"/>
</dbReference>
<dbReference type="Proteomes" id="UP000320085">
    <property type="component" value="Unassembled WGS sequence"/>
</dbReference>
<dbReference type="InterPro" id="IPR006311">
    <property type="entry name" value="TAT_signal"/>
</dbReference>
<name>A0A543PMH5_9MICO</name>
<dbReference type="PANTHER" id="PTHR36152:SF1">
    <property type="entry name" value="UBIQUITIN-LIKE DOMAIN-CONTAINING PROTEIN"/>
    <property type="match status" value="1"/>
</dbReference>
<dbReference type="Gene3D" id="2.30.110.20">
    <property type="entry name" value="Hcp1-like"/>
    <property type="match status" value="1"/>
</dbReference>
<dbReference type="PANTHER" id="PTHR36152">
    <property type="entry name" value="CYTOPLASMIC PROTEIN-RELATED"/>
    <property type="match status" value="1"/>
</dbReference>
<gene>
    <name evidence="1" type="ORF">FHX52_4505</name>
</gene>
<protein>
    <submittedName>
        <fullName evidence="1">Type VI secretion system secreted protein Hcp</fullName>
    </submittedName>
</protein>
<comment type="caution">
    <text evidence="1">The sequence shown here is derived from an EMBL/GenBank/DDBJ whole genome shotgun (WGS) entry which is preliminary data.</text>
</comment>
<dbReference type="InterPro" id="IPR036624">
    <property type="entry name" value="Hcp1-lik_sf"/>
</dbReference>
<dbReference type="InterPro" id="IPR008514">
    <property type="entry name" value="T6SS_Hcp"/>
</dbReference>
<accession>A0A543PMH5</accession>
<evidence type="ECO:0000313" key="1">
    <source>
        <dbReference type="EMBL" id="TQN45266.1"/>
    </source>
</evidence>
<organism evidence="1 2">
    <name type="scientific">Humibacillus xanthopallidus</name>
    <dbReference type="NCBI Taxonomy" id="412689"/>
    <lineage>
        <taxon>Bacteria</taxon>
        <taxon>Bacillati</taxon>
        <taxon>Actinomycetota</taxon>
        <taxon>Actinomycetes</taxon>
        <taxon>Micrococcales</taxon>
        <taxon>Intrasporangiaceae</taxon>
        <taxon>Humibacillus</taxon>
    </lineage>
</organism>
<evidence type="ECO:0000313" key="2">
    <source>
        <dbReference type="Proteomes" id="UP000320085"/>
    </source>
</evidence>
<dbReference type="AlphaFoldDB" id="A0A543PMH5"/>
<dbReference type="OrthoDB" id="5066999at2"/>
<reference evidence="1 2" key="1">
    <citation type="submission" date="2019-06" db="EMBL/GenBank/DDBJ databases">
        <title>Sequencing the genomes of 1000 actinobacteria strains.</title>
        <authorList>
            <person name="Klenk H.-P."/>
        </authorList>
    </citation>
    <scope>NUCLEOTIDE SEQUENCE [LARGE SCALE GENOMIC DNA]</scope>
    <source>
        <strain evidence="1 2">DSM 21776</strain>
    </source>
</reference>
<dbReference type="RefSeq" id="WP_141824513.1">
    <property type="nucleotide sequence ID" value="NZ_BAAAQC010000013.1"/>
</dbReference>
<dbReference type="PROSITE" id="PS51318">
    <property type="entry name" value="TAT"/>
    <property type="match status" value="1"/>
</dbReference>